<organism evidence="3 4">
    <name type="scientific">Dunaliella salina</name>
    <name type="common">Green alga</name>
    <name type="synonym">Protococcus salinus</name>
    <dbReference type="NCBI Taxonomy" id="3046"/>
    <lineage>
        <taxon>Eukaryota</taxon>
        <taxon>Viridiplantae</taxon>
        <taxon>Chlorophyta</taxon>
        <taxon>core chlorophytes</taxon>
        <taxon>Chlorophyceae</taxon>
        <taxon>CS clade</taxon>
        <taxon>Chlamydomonadales</taxon>
        <taxon>Dunaliellaceae</taxon>
        <taxon>Dunaliella</taxon>
    </lineage>
</organism>
<evidence type="ECO:0000256" key="2">
    <source>
        <dbReference type="SAM" id="MobiDB-lite"/>
    </source>
</evidence>
<dbReference type="Proteomes" id="UP000815325">
    <property type="component" value="Unassembled WGS sequence"/>
</dbReference>
<keyword evidence="4" id="KW-1185">Reference proteome</keyword>
<proteinExistence type="predicted"/>
<comment type="caution">
    <text evidence="3">The sequence shown here is derived from an EMBL/GenBank/DDBJ whole genome shotgun (WGS) entry which is preliminary data.</text>
</comment>
<gene>
    <name evidence="3" type="ORF">DUNSADRAFT_2486</name>
</gene>
<feature type="region of interest" description="Disordered" evidence="2">
    <location>
        <begin position="134"/>
        <end position="174"/>
    </location>
</feature>
<feature type="compositionally biased region" description="Low complexity" evidence="2">
    <location>
        <begin position="240"/>
        <end position="250"/>
    </location>
</feature>
<feature type="region of interest" description="Disordered" evidence="2">
    <location>
        <begin position="415"/>
        <end position="453"/>
    </location>
</feature>
<sequence>MSHADFHAILSHLQRDPVVAFVTDTKTEEIGPGIFRFKAEVAWNGDKLVERYLERCGRGRVEAALRHALSPMTHPALLDGVMKSYGRDIINAVGAEVDRIEAEIQAINPGCRYVDLETDRGRFSADPVLRSAFASMSNGNSDGSSHPSLGKSEGMESSDEAGPSKAGAGESRNTSSRSVVAAAAAGLGGIAGVVAPKVVQLHQRGNGAAQGCEMLAGSSGMQESSSSSSSCSSTTLAGEQQQQQQQQQQQTPAGALERTVHSGFADAVSERARSSRDGTSSSQGQRGAQTFWVSGQMQQEAAGQQQQQQQGQGVFWDKQTAVVEKRLAAWDNSPYASSFGEEDYKEVYLESGEVGSTLDGSSFGHGVDPTQGVSAFVADYPCSLCDIPLENLELEDQLLRQEQCRDRGSMTSIRVEEQGAFRQAPGSSSAENVEHGGVEDVAGQGAVGREQGR</sequence>
<feature type="compositionally biased region" description="Low complexity" evidence="2">
    <location>
        <begin position="218"/>
        <end position="233"/>
    </location>
</feature>
<feature type="compositionally biased region" description="Polar residues" evidence="2">
    <location>
        <begin position="277"/>
        <end position="287"/>
    </location>
</feature>
<protein>
    <submittedName>
        <fullName evidence="3">Uncharacterized protein</fullName>
    </submittedName>
</protein>
<dbReference type="PANTHER" id="PTHR13414:SF9">
    <property type="entry name" value="PROTON-COUPLED ZINC ANTIPORTER SLC30A9, MITOCHONDRIAL"/>
    <property type="match status" value="1"/>
</dbReference>
<keyword evidence="1" id="KW-0813">Transport</keyword>
<dbReference type="PANTHER" id="PTHR13414">
    <property type="entry name" value="HUEL-CATION TRANSPORTER"/>
    <property type="match status" value="1"/>
</dbReference>
<dbReference type="InterPro" id="IPR040177">
    <property type="entry name" value="SLC30A9"/>
</dbReference>
<reference evidence="3" key="1">
    <citation type="submission" date="2017-08" db="EMBL/GenBank/DDBJ databases">
        <authorList>
            <person name="Polle J.E."/>
            <person name="Barry K."/>
            <person name="Cushman J."/>
            <person name="Schmutz J."/>
            <person name="Tran D."/>
            <person name="Hathwaick L.T."/>
            <person name="Yim W.C."/>
            <person name="Jenkins J."/>
            <person name="Mckie-Krisberg Z.M."/>
            <person name="Prochnik S."/>
            <person name="Lindquist E."/>
            <person name="Dockter R.B."/>
            <person name="Adam C."/>
            <person name="Molina H."/>
            <person name="Bunkerborg J."/>
            <person name="Jin E."/>
            <person name="Buchheim M."/>
            <person name="Magnuson J."/>
        </authorList>
    </citation>
    <scope>NUCLEOTIDE SEQUENCE</scope>
    <source>
        <strain evidence="3">CCAP 19/18</strain>
    </source>
</reference>
<feature type="compositionally biased region" description="Polar residues" evidence="2">
    <location>
        <begin position="134"/>
        <end position="147"/>
    </location>
</feature>
<feature type="region of interest" description="Disordered" evidence="2">
    <location>
        <begin position="216"/>
        <end position="257"/>
    </location>
</feature>
<feature type="region of interest" description="Disordered" evidence="2">
    <location>
        <begin position="268"/>
        <end position="287"/>
    </location>
</feature>
<dbReference type="EMBL" id="MU070795">
    <property type="protein sequence ID" value="KAF5826639.1"/>
    <property type="molecule type" value="Genomic_DNA"/>
</dbReference>
<accession>A0ABQ7FW82</accession>
<evidence type="ECO:0000313" key="3">
    <source>
        <dbReference type="EMBL" id="KAF5826639.1"/>
    </source>
</evidence>
<name>A0ABQ7FW82_DUNSA</name>
<evidence type="ECO:0000313" key="4">
    <source>
        <dbReference type="Proteomes" id="UP000815325"/>
    </source>
</evidence>
<evidence type="ECO:0000256" key="1">
    <source>
        <dbReference type="ARBA" id="ARBA00022448"/>
    </source>
</evidence>